<feature type="non-terminal residue" evidence="1">
    <location>
        <position position="1"/>
    </location>
</feature>
<evidence type="ECO:0000313" key="2">
    <source>
        <dbReference type="Proteomes" id="UP000638849"/>
    </source>
</evidence>
<gene>
    <name evidence="1" type="ORF">JBF12_40765</name>
</gene>
<dbReference type="SUPFAM" id="SSF55718">
    <property type="entry name" value="SCP-like"/>
    <property type="match status" value="1"/>
</dbReference>
<dbReference type="EMBL" id="JAEEAQ010000768">
    <property type="protein sequence ID" value="MBI0319198.1"/>
    <property type="molecule type" value="Genomic_DNA"/>
</dbReference>
<dbReference type="InterPro" id="IPR036527">
    <property type="entry name" value="SCP2_sterol-bd_dom_sf"/>
</dbReference>
<comment type="caution">
    <text evidence="1">The sequence shown here is derived from an EMBL/GenBank/DDBJ whole genome shotgun (WGS) entry which is preliminary data.</text>
</comment>
<organism evidence="1 2">
    <name type="scientific">Streptomyces javensis</name>
    <dbReference type="NCBI Taxonomy" id="114698"/>
    <lineage>
        <taxon>Bacteria</taxon>
        <taxon>Bacillati</taxon>
        <taxon>Actinomycetota</taxon>
        <taxon>Actinomycetes</taxon>
        <taxon>Kitasatosporales</taxon>
        <taxon>Streptomycetaceae</taxon>
        <taxon>Streptomyces</taxon>
        <taxon>Streptomyces violaceusniger group</taxon>
    </lineage>
</organism>
<evidence type="ECO:0000313" key="1">
    <source>
        <dbReference type="EMBL" id="MBI0319198.1"/>
    </source>
</evidence>
<dbReference type="GO" id="GO:0016853">
    <property type="term" value="F:isomerase activity"/>
    <property type="evidence" value="ECO:0007669"/>
    <property type="project" value="UniProtKB-KW"/>
</dbReference>
<proteinExistence type="predicted"/>
<name>A0ABS0RPD4_9ACTN</name>
<keyword evidence="1" id="KW-0413">Isomerase</keyword>
<keyword evidence="2" id="KW-1185">Reference proteome</keyword>
<dbReference type="Proteomes" id="UP000638849">
    <property type="component" value="Unassembled WGS sequence"/>
</dbReference>
<accession>A0ABS0RPD4</accession>
<reference evidence="1 2" key="1">
    <citation type="submission" date="2020-12" db="EMBL/GenBank/DDBJ databases">
        <authorList>
            <person name="Kusuma A.B."/>
            <person name="Nouioui I."/>
            <person name="Goodfellow M."/>
        </authorList>
    </citation>
    <scope>NUCLEOTIDE SEQUENCE [LARGE SCALE GENOMIC DNA]</scope>
    <source>
        <strain evidence="1 2">DSM 41764</strain>
    </source>
</reference>
<sequence>SPVTVTGSPAALLGWLTGRTDGADLSCPDGPLPVLPALG</sequence>
<protein>
    <submittedName>
        <fullName evidence="1">Mycothiol maleylpyruvate isomerase</fullName>
    </submittedName>
</protein>